<dbReference type="OrthoDB" id="5818554at2759"/>
<feature type="compositionally biased region" description="Polar residues" evidence="1">
    <location>
        <begin position="151"/>
        <end position="167"/>
    </location>
</feature>
<reference evidence="2 3" key="1">
    <citation type="submission" date="2020-04" db="EMBL/GenBank/DDBJ databases">
        <authorList>
            <person name="Wallbank WR R."/>
            <person name="Pardo Diaz C."/>
            <person name="Kozak K."/>
            <person name="Martin S."/>
            <person name="Jiggins C."/>
            <person name="Moest M."/>
            <person name="Warren A I."/>
            <person name="Byers J.R.P. K."/>
            <person name="Montejo-Kovacevich G."/>
            <person name="Yen C E."/>
        </authorList>
    </citation>
    <scope>NUCLEOTIDE SEQUENCE [LARGE SCALE GENOMIC DNA]</scope>
</reference>
<evidence type="ECO:0000313" key="2">
    <source>
        <dbReference type="EMBL" id="CAB3229552.1"/>
    </source>
</evidence>
<feature type="compositionally biased region" description="Basic residues" evidence="1">
    <location>
        <begin position="192"/>
        <end position="201"/>
    </location>
</feature>
<evidence type="ECO:0008006" key="4">
    <source>
        <dbReference type="Google" id="ProtNLM"/>
    </source>
</evidence>
<evidence type="ECO:0000256" key="1">
    <source>
        <dbReference type="SAM" id="MobiDB-lite"/>
    </source>
</evidence>
<feature type="region of interest" description="Disordered" evidence="1">
    <location>
        <begin position="151"/>
        <end position="216"/>
    </location>
</feature>
<dbReference type="EMBL" id="CADEBD010000286">
    <property type="protein sequence ID" value="CAB3229552.1"/>
    <property type="molecule type" value="Genomic_DNA"/>
</dbReference>
<comment type="caution">
    <text evidence="2">The sequence shown here is derived from an EMBL/GenBank/DDBJ whole genome shotgun (WGS) entry which is preliminary data.</text>
</comment>
<dbReference type="Proteomes" id="UP000494256">
    <property type="component" value="Unassembled WGS sequence"/>
</dbReference>
<evidence type="ECO:0000313" key="3">
    <source>
        <dbReference type="Proteomes" id="UP000494256"/>
    </source>
</evidence>
<gene>
    <name evidence="2" type="ORF">APLA_LOCUS4155</name>
</gene>
<sequence>MDNWFTSVPLAEELLKPPYKLTVVGTLRSNKREIPKEMANTRSRPVGATYHVVFEKELEKRTEPRQVREKRWIIGRSSSLSNMPKINSAAQRRCSSVPPTITVQYLLPSTTHNERAHSYNLLSDGPDSYDGDFSGTDSDVTYCPTDVEILSDSSSPDILEEPSTSGIMSGVFHGNIDEGRKRKSRSDPSQWKKNKNKKLRMSGKEYLGFTKPKSES</sequence>
<proteinExistence type="predicted"/>
<protein>
    <recommendedName>
        <fullName evidence="4">PiggyBac transposable element-derived protein domain-containing protein</fullName>
    </recommendedName>
</protein>
<accession>A0A8S0ZAJ2</accession>
<name>A0A8S0ZAJ2_ARCPL</name>
<organism evidence="2 3">
    <name type="scientific">Arctia plantaginis</name>
    <name type="common">Wood tiger moth</name>
    <name type="synonym">Phalaena plantaginis</name>
    <dbReference type="NCBI Taxonomy" id="874455"/>
    <lineage>
        <taxon>Eukaryota</taxon>
        <taxon>Metazoa</taxon>
        <taxon>Ecdysozoa</taxon>
        <taxon>Arthropoda</taxon>
        <taxon>Hexapoda</taxon>
        <taxon>Insecta</taxon>
        <taxon>Pterygota</taxon>
        <taxon>Neoptera</taxon>
        <taxon>Endopterygota</taxon>
        <taxon>Lepidoptera</taxon>
        <taxon>Glossata</taxon>
        <taxon>Ditrysia</taxon>
        <taxon>Noctuoidea</taxon>
        <taxon>Erebidae</taxon>
        <taxon>Arctiinae</taxon>
        <taxon>Arctia</taxon>
    </lineage>
</organism>
<dbReference type="AlphaFoldDB" id="A0A8S0ZAJ2"/>